<dbReference type="Gene3D" id="3.10.450.50">
    <property type="match status" value="2"/>
</dbReference>
<feature type="chain" id="PRO_5007462014" evidence="1">
    <location>
        <begin position="25"/>
        <end position="295"/>
    </location>
</feature>
<keyword evidence="1" id="KW-0732">Signal</keyword>
<dbReference type="PATRIC" id="fig|322095.3.peg.2080"/>
<dbReference type="RefSeq" id="WP_156430025.1">
    <property type="nucleotide sequence ID" value="NZ_KQ960466.1"/>
</dbReference>
<evidence type="ECO:0000313" key="2">
    <source>
        <dbReference type="EMBL" id="KXB73316.1"/>
    </source>
</evidence>
<comment type="caution">
    <text evidence="2">The sequence shown here is derived from an EMBL/GenBank/DDBJ whole genome shotgun (WGS) entry which is preliminary data.</text>
</comment>
<feature type="signal peptide" evidence="1">
    <location>
        <begin position="1"/>
        <end position="24"/>
    </location>
</feature>
<evidence type="ECO:0000313" key="3">
    <source>
        <dbReference type="Proteomes" id="UP000070224"/>
    </source>
</evidence>
<gene>
    <name evidence="2" type="ORF">HMPREF3185_02108</name>
</gene>
<accession>A0A134B061</accession>
<evidence type="ECO:0000256" key="1">
    <source>
        <dbReference type="SAM" id="SignalP"/>
    </source>
</evidence>
<proteinExistence type="predicted"/>
<dbReference type="Proteomes" id="UP000070224">
    <property type="component" value="Unassembled WGS sequence"/>
</dbReference>
<name>A0A134B061_9PORP</name>
<dbReference type="STRING" id="322095.HMPREF3185_02108"/>
<dbReference type="EMBL" id="LSDK01000141">
    <property type="protein sequence ID" value="KXB73316.1"/>
    <property type="molecule type" value="Genomic_DNA"/>
</dbReference>
<reference evidence="3" key="1">
    <citation type="submission" date="2016-01" db="EMBL/GenBank/DDBJ databases">
        <authorList>
            <person name="Mitreva M."/>
            <person name="Pepin K.H."/>
            <person name="Mihindukulasuriya K.A."/>
            <person name="Fulton R."/>
            <person name="Fronick C."/>
            <person name="O'Laughlin M."/>
            <person name="Miner T."/>
            <person name="Herter B."/>
            <person name="Rosa B.A."/>
            <person name="Cordes M."/>
            <person name="Tomlinson C."/>
            <person name="Wollam A."/>
            <person name="Palsikar V.B."/>
            <person name="Mardis E.R."/>
            <person name="Wilson R.K."/>
        </authorList>
    </citation>
    <scope>NUCLEOTIDE SEQUENCE [LARGE SCALE GENOMIC DNA]</scope>
    <source>
        <strain evidence="3">KA00683</strain>
    </source>
</reference>
<organism evidence="2 3">
    <name type="scientific">Porphyromonas somerae</name>
    <dbReference type="NCBI Taxonomy" id="322095"/>
    <lineage>
        <taxon>Bacteria</taxon>
        <taxon>Pseudomonadati</taxon>
        <taxon>Bacteroidota</taxon>
        <taxon>Bacteroidia</taxon>
        <taxon>Bacteroidales</taxon>
        <taxon>Porphyromonadaceae</taxon>
        <taxon>Porphyromonas</taxon>
    </lineage>
</organism>
<sequence length="295" mass="33246">MSKSLLTWSLLIFLGLATPTTSCAQKCTKQKQTTTVQKQRTESPEAMLKRFYTEYIRSFDRMYEPAQMDSLILANATPEAKAKLERVRALTDSDPFIRAQDLASGSEGSLQVHALGKDWYQVSFGSGEGYRAIPLHLLKSGDKYLIDFITPEWHHSEYGDKLRSNPFAGTKSVDMTSPINFIRSFYECYISHYLAMKPELEAELKALRDRYCTKATIQQYYEGLASVGEVESGFFDTLIDNVDFDPSWCSSLSVLPSSASGVFEVSYSDGGGERHKWLVRAVPQADGSYRLDRQP</sequence>
<dbReference type="AlphaFoldDB" id="A0A134B061"/>
<protein>
    <submittedName>
        <fullName evidence="2">Uncharacterized protein</fullName>
    </submittedName>
</protein>
<dbReference type="OrthoDB" id="1014719at2"/>
<keyword evidence="3" id="KW-1185">Reference proteome</keyword>